<feature type="transmembrane region" description="Helical" evidence="1">
    <location>
        <begin position="208"/>
        <end position="228"/>
    </location>
</feature>
<accession>A0AA36D1P1</accession>
<dbReference type="Proteomes" id="UP001177023">
    <property type="component" value="Unassembled WGS sequence"/>
</dbReference>
<keyword evidence="3" id="KW-1185">Reference proteome</keyword>
<protein>
    <submittedName>
        <fullName evidence="2">Uncharacterized protein</fullName>
    </submittedName>
</protein>
<gene>
    <name evidence="2" type="ORF">MSPICULIGERA_LOCUS16577</name>
</gene>
<evidence type="ECO:0000313" key="3">
    <source>
        <dbReference type="Proteomes" id="UP001177023"/>
    </source>
</evidence>
<reference evidence="2" key="1">
    <citation type="submission" date="2023-06" db="EMBL/GenBank/DDBJ databases">
        <authorList>
            <person name="Delattre M."/>
        </authorList>
    </citation>
    <scope>NUCLEOTIDE SEQUENCE</scope>
    <source>
        <strain evidence="2">AF72</strain>
    </source>
</reference>
<feature type="transmembrane region" description="Helical" evidence="1">
    <location>
        <begin position="153"/>
        <end position="176"/>
    </location>
</feature>
<proteinExistence type="predicted"/>
<evidence type="ECO:0000256" key="1">
    <source>
        <dbReference type="SAM" id="Phobius"/>
    </source>
</evidence>
<evidence type="ECO:0000313" key="2">
    <source>
        <dbReference type="EMBL" id="CAJ0578319.1"/>
    </source>
</evidence>
<keyword evidence="1" id="KW-1133">Transmembrane helix</keyword>
<dbReference type="Pfam" id="PF23408">
    <property type="entry name" value="TMEM126_like"/>
    <property type="match status" value="1"/>
</dbReference>
<comment type="caution">
    <text evidence="2">The sequence shown here is derived from an EMBL/GenBank/DDBJ whole genome shotgun (WGS) entry which is preliminary data.</text>
</comment>
<keyword evidence="1" id="KW-0812">Transmembrane</keyword>
<dbReference type="InterPro" id="IPR057591">
    <property type="entry name" value="TMEM126-like"/>
</dbReference>
<feature type="non-terminal residue" evidence="2">
    <location>
        <position position="1"/>
    </location>
</feature>
<keyword evidence="1" id="KW-0472">Membrane</keyword>
<dbReference type="EMBL" id="CATQJA010002653">
    <property type="protein sequence ID" value="CAJ0578319.1"/>
    <property type="molecule type" value="Genomic_DNA"/>
</dbReference>
<organism evidence="2 3">
    <name type="scientific">Mesorhabditis spiculigera</name>
    <dbReference type="NCBI Taxonomy" id="96644"/>
    <lineage>
        <taxon>Eukaryota</taxon>
        <taxon>Metazoa</taxon>
        <taxon>Ecdysozoa</taxon>
        <taxon>Nematoda</taxon>
        <taxon>Chromadorea</taxon>
        <taxon>Rhabditida</taxon>
        <taxon>Rhabditina</taxon>
        <taxon>Rhabditomorpha</taxon>
        <taxon>Rhabditoidea</taxon>
        <taxon>Rhabditidae</taxon>
        <taxon>Mesorhabditinae</taxon>
        <taxon>Mesorhabditis</taxon>
    </lineage>
</organism>
<dbReference type="AlphaFoldDB" id="A0AA36D1P1"/>
<feature type="transmembrane region" description="Helical" evidence="1">
    <location>
        <begin position="116"/>
        <end position="141"/>
    </location>
</feature>
<sequence length="286" mass="31982">MWNRSEAPSSMSPDKTIAMTRTSVGERYQSSRSSTWTNFSQIPPSDQARFFSKLSTIWPFAWERRAVQHPLHVSLLANSATAALIATRITADLVLYEPKLPFIDASRRIPFPPLVFGVYASGVTLFMLHTIMIVPALYREVDPCASCVLSKHVLISLASGIALPMLSTPYLAYYYVVNSSDKNRFPPITKAQEMFTLCLKGNKAARPLMPFLVAFQFVVASLSAYTQLWGRNRIFATMDADPDLAKEIIIEAQVRQTMKEKITGFLRGIPLVGDVIEGESPEKDRL</sequence>
<name>A0AA36D1P1_9BILA</name>